<comment type="caution">
    <text evidence="2">The sequence shown here is derived from an EMBL/GenBank/DDBJ whole genome shotgun (WGS) entry which is preliminary data.</text>
</comment>
<dbReference type="AlphaFoldDB" id="J1HZE3"/>
<proteinExistence type="predicted"/>
<name>J1HZE3_9ACTO</name>
<evidence type="ECO:0000256" key="1">
    <source>
        <dbReference type="SAM" id="MobiDB-lite"/>
    </source>
</evidence>
<protein>
    <submittedName>
        <fullName evidence="2">Uncharacterized protein</fullName>
    </submittedName>
</protein>
<dbReference type="EMBL" id="AKFS01000002">
    <property type="protein sequence ID" value="EJF51750.1"/>
    <property type="molecule type" value="Genomic_DNA"/>
</dbReference>
<accession>J1HZE3</accession>
<gene>
    <name evidence="2" type="ORF">HMPREF1317_0697</name>
</gene>
<dbReference type="Proteomes" id="UP000004578">
    <property type="component" value="Unassembled WGS sequence"/>
</dbReference>
<evidence type="ECO:0000313" key="3">
    <source>
        <dbReference type="Proteomes" id="UP000004578"/>
    </source>
</evidence>
<feature type="region of interest" description="Disordered" evidence="1">
    <location>
        <begin position="17"/>
        <end position="45"/>
    </location>
</feature>
<keyword evidence="3" id="KW-1185">Reference proteome</keyword>
<evidence type="ECO:0000313" key="2">
    <source>
        <dbReference type="EMBL" id="EJF51750.1"/>
    </source>
</evidence>
<sequence>MCGVVFPNPVPCVRHLEGVRGGPSGNGGSAPAGLGGAPQGNMKAL</sequence>
<reference evidence="2 3" key="1">
    <citation type="submission" date="2012-05" db="EMBL/GenBank/DDBJ databases">
        <authorList>
            <person name="Harkins D.M."/>
            <person name="Madupu R."/>
            <person name="Durkin A.S."/>
            <person name="Torralba M."/>
            <person name="Methe B."/>
            <person name="Sutton G.G."/>
            <person name="Nelson K.E."/>
        </authorList>
    </citation>
    <scope>NUCLEOTIDE SEQUENCE [LARGE SCALE GENOMIC DNA]</scope>
    <source>
        <strain evidence="2 3">F0490</strain>
    </source>
</reference>
<feature type="compositionally biased region" description="Gly residues" evidence="1">
    <location>
        <begin position="19"/>
        <end position="38"/>
    </location>
</feature>
<organism evidence="2 3">
    <name type="scientific">Schaalia georgiae F0490</name>
    <dbReference type="NCBI Taxonomy" id="1125717"/>
    <lineage>
        <taxon>Bacteria</taxon>
        <taxon>Bacillati</taxon>
        <taxon>Actinomycetota</taxon>
        <taxon>Actinomycetes</taxon>
        <taxon>Actinomycetales</taxon>
        <taxon>Actinomycetaceae</taxon>
        <taxon>Schaalia</taxon>
    </lineage>
</organism>